<dbReference type="GO" id="GO:0046718">
    <property type="term" value="P:symbiont entry into host cell"/>
    <property type="evidence" value="ECO:0007669"/>
    <property type="project" value="UniProtKB-KW"/>
</dbReference>
<protein>
    <recommendedName>
        <fullName evidence="4">Envelopment polyprotein</fullName>
    </recommendedName>
    <alternativeName>
        <fullName evidence="16">M polyprotein</fullName>
    </alternativeName>
</protein>
<evidence type="ECO:0000256" key="5">
    <source>
        <dbReference type="ARBA" id="ARBA00022581"/>
    </source>
</evidence>
<dbReference type="InterPro" id="IPR005167">
    <property type="entry name" value="Bunya_G1"/>
</dbReference>
<feature type="non-terminal residue" evidence="18">
    <location>
        <position position="1"/>
    </location>
</feature>
<evidence type="ECO:0000256" key="16">
    <source>
        <dbReference type="ARBA" id="ARBA00031199"/>
    </source>
</evidence>
<evidence type="ECO:0000259" key="17">
    <source>
        <dbReference type="Pfam" id="PF03557"/>
    </source>
</evidence>
<dbReference type="Pfam" id="PF03557">
    <property type="entry name" value="Bunya_G1"/>
    <property type="match status" value="1"/>
</dbReference>
<comment type="subcellular location">
    <subcellularLocation>
        <location evidence="2">Host Golgi apparatus membrane</location>
    </subcellularLocation>
    <subcellularLocation>
        <location evidence="3">Host endoplasmic reticulum membrane</location>
    </subcellularLocation>
    <subcellularLocation>
        <location evidence="1">Virion membrane</location>
    </subcellularLocation>
</comment>
<keyword evidence="15" id="KW-1160">Virus entry into host cell</keyword>
<evidence type="ECO:0000256" key="15">
    <source>
        <dbReference type="ARBA" id="ARBA00023296"/>
    </source>
</evidence>
<proteinExistence type="evidence at transcript level"/>
<evidence type="ECO:0000256" key="11">
    <source>
        <dbReference type="ARBA" id="ARBA00022989"/>
    </source>
</evidence>
<evidence type="ECO:0000313" key="18">
    <source>
        <dbReference type="EMBL" id="ABK79064.1"/>
    </source>
</evidence>
<name>A0ST52_9VIRU</name>
<dbReference type="EMBL" id="DQ993245">
    <property type="protein sequence ID" value="ABK79064.1"/>
    <property type="molecule type" value="mRNA"/>
</dbReference>
<organism evidence="18">
    <name type="scientific">Akabane virus</name>
    <dbReference type="NCBI Taxonomy" id="70566"/>
    <lineage>
        <taxon>Viruses</taxon>
        <taxon>Riboviria</taxon>
        <taxon>Orthornavirae</taxon>
        <taxon>Negarnaviricota</taxon>
        <taxon>Polyploviricotina</taxon>
        <taxon>Bunyaviricetes</taxon>
        <taxon>Elliovirales</taxon>
        <taxon>Peribunyaviridae</taxon>
        <taxon>Orthobunyavirus</taxon>
        <taxon>Orthobunyavirus akabaneense</taxon>
    </lineage>
</organism>
<keyword evidence="14" id="KW-1038">Host endoplasmic reticulum</keyword>
<keyword evidence="13" id="KW-0325">Glycoprotein</keyword>
<evidence type="ECO:0000256" key="1">
    <source>
        <dbReference type="ARBA" id="ARBA00004182"/>
    </source>
</evidence>
<dbReference type="GO" id="GO:0019062">
    <property type="term" value="P:virion attachment to host cell"/>
    <property type="evidence" value="ECO:0007669"/>
    <property type="project" value="UniProtKB-KW"/>
</dbReference>
<keyword evidence="7" id="KW-1161">Viral attachment to host cell</keyword>
<evidence type="ECO:0000256" key="2">
    <source>
        <dbReference type="ARBA" id="ARBA00004217"/>
    </source>
</evidence>
<keyword evidence="8" id="KW-1040">Host Golgi apparatus</keyword>
<feature type="non-terminal residue" evidence="18">
    <location>
        <position position="59"/>
    </location>
</feature>
<evidence type="ECO:0000256" key="6">
    <source>
        <dbReference type="ARBA" id="ARBA00022692"/>
    </source>
</evidence>
<evidence type="ECO:0000256" key="7">
    <source>
        <dbReference type="ARBA" id="ARBA00022804"/>
    </source>
</evidence>
<evidence type="ECO:0000256" key="13">
    <source>
        <dbReference type="ARBA" id="ARBA00023180"/>
    </source>
</evidence>
<evidence type="ECO:0000256" key="9">
    <source>
        <dbReference type="ARBA" id="ARBA00022844"/>
    </source>
</evidence>
<reference evidence="18" key="1">
    <citation type="submission" date="2006-09" db="EMBL/GenBank/DDBJ databases">
        <authorList>
            <person name="Kweon C."/>
            <person name="Park J."/>
            <person name="Yang D."/>
        </authorList>
    </citation>
    <scope>NUCLEOTIDE SEQUENCE</scope>
    <source>
        <strain evidence="18">93 FMX</strain>
    </source>
</reference>
<evidence type="ECO:0000256" key="10">
    <source>
        <dbReference type="ARBA" id="ARBA00022870"/>
    </source>
</evidence>
<dbReference type="GO" id="GO:0044167">
    <property type="term" value="C:host cell endoplasmic reticulum membrane"/>
    <property type="evidence" value="ECO:0007669"/>
    <property type="project" value="UniProtKB-SubCell"/>
</dbReference>
<evidence type="ECO:0000256" key="4">
    <source>
        <dbReference type="ARBA" id="ARBA00015294"/>
    </source>
</evidence>
<dbReference type="GO" id="GO:0055036">
    <property type="term" value="C:virion membrane"/>
    <property type="evidence" value="ECO:0007669"/>
    <property type="project" value="UniProtKB-SubCell"/>
</dbReference>
<feature type="domain" description="Bunyavirus glycoprotein G1" evidence="17">
    <location>
        <begin position="4"/>
        <end position="58"/>
    </location>
</feature>
<evidence type="ECO:0000256" key="3">
    <source>
        <dbReference type="ARBA" id="ARBA00004625"/>
    </source>
</evidence>
<dbReference type="GO" id="GO:0044003">
    <property type="term" value="P:symbiont-mediated perturbation of host process"/>
    <property type="evidence" value="ECO:0007669"/>
    <property type="project" value="InterPro"/>
</dbReference>
<accession>A0ST52</accession>
<evidence type="ECO:0000256" key="12">
    <source>
        <dbReference type="ARBA" id="ARBA00023136"/>
    </source>
</evidence>
<keyword evidence="6" id="KW-0812">Transmembrane</keyword>
<keyword evidence="9" id="KW-0946">Virion</keyword>
<evidence type="ECO:0000256" key="14">
    <source>
        <dbReference type="ARBA" id="ARBA00023184"/>
    </source>
</evidence>
<dbReference type="GO" id="GO:0044178">
    <property type="term" value="C:host cell Golgi membrane"/>
    <property type="evidence" value="ECO:0007669"/>
    <property type="project" value="UniProtKB-SubCell"/>
</dbReference>
<keyword evidence="5" id="KW-0945">Host-virus interaction</keyword>
<evidence type="ECO:0000256" key="8">
    <source>
        <dbReference type="ARBA" id="ARBA00022812"/>
    </source>
</evidence>
<keyword evidence="12" id="KW-0472">Membrane</keyword>
<keyword evidence="11" id="KW-1133">Transmembrane helix</keyword>
<keyword evidence="10" id="KW-1043">Host membrane</keyword>
<sequence length="59" mass="6579">VSEPTSTMCNTINVLEPVLGEHTQFEVHSVQTNLLPEVALIKNRRVYKGSINKKGVFNP</sequence>